<evidence type="ECO:0000313" key="2">
    <source>
        <dbReference type="Proteomes" id="UP000811365"/>
    </source>
</evidence>
<accession>A0A9E1GKY9</accession>
<evidence type="ECO:0000313" key="1">
    <source>
        <dbReference type="EMBL" id="MBS6622377.1"/>
    </source>
</evidence>
<organism evidence="1 2">
    <name type="scientific">Faecalibacterium prausnitzii</name>
    <dbReference type="NCBI Taxonomy" id="853"/>
    <lineage>
        <taxon>Bacteria</taxon>
        <taxon>Bacillati</taxon>
        <taxon>Bacillota</taxon>
        <taxon>Clostridia</taxon>
        <taxon>Eubacteriales</taxon>
        <taxon>Oscillospiraceae</taxon>
        <taxon>Faecalibacterium</taxon>
    </lineage>
</organism>
<sequence length="148" mass="16791">MEKKNVNCPFCGYEKQIGADCPKCGRGGVILKVEDVAAGCRYHKPLSEHDSFDSAYEAACKLFDDGTWDDFLIDDGGHLTSLPGYRLVKETCPKCGKEARPFEMYGTRDYYGIPFRRVCAKCYERIMTTTGYDGVKYDERDENLDADY</sequence>
<dbReference type="AlphaFoldDB" id="A0A9E1GKY9"/>
<reference evidence="1" key="1">
    <citation type="submission" date="2021-02" db="EMBL/GenBank/DDBJ databases">
        <title>Infant gut strain persistence is associated with maternal origin, phylogeny, and functional potential including surface adhesion and iron acquisition.</title>
        <authorList>
            <person name="Lou Y.C."/>
        </authorList>
    </citation>
    <scope>NUCLEOTIDE SEQUENCE</scope>
    <source>
        <strain evidence="1">L2_039_000G1_dasL2_039_000G1_maxbin2.maxbin.077</strain>
    </source>
</reference>
<protein>
    <submittedName>
        <fullName evidence="1">Uncharacterized protein</fullName>
    </submittedName>
</protein>
<comment type="caution">
    <text evidence="1">The sequence shown here is derived from an EMBL/GenBank/DDBJ whole genome shotgun (WGS) entry which is preliminary data.</text>
</comment>
<proteinExistence type="predicted"/>
<gene>
    <name evidence="1" type="ORF">KH315_09500</name>
</gene>
<dbReference type="Proteomes" id="UP000811365">
    <property type="component" value="Unassembled WGS sequence"/>
</dbReference>
<name>A0A9E1GKY9_9FIRM</name>
<dbReference type="EMBL" id="JAGZYH010000033">
    <property type="protein sequence ID" value="MBS6622377.1"/>
    <property type="molecule type" value="Genomic_DNA"/>
</dbReference>